<keyword evidence="2" id="KW-0378">Hydrolase</keyword>
<evidence type="ECO:0000256" key="2">
    <source>
        <dbReference type="ARBA" id="ARBA00022801"/>
    </source>
</evidence>
<reference evidence="5" key="1">
    <citation type="journal article" date="2020" name="mSystems">
        <title>Genome- and Community-Level Interaction Insights into Carbon Utilization and Element Cycling Functions of Hydrothermarchaeota in Hydrothermal Sediment.</title>
        <authorList>
            <person name="Zhou Z."/>
            <person name="Liu Y."/>
            <person name="Xu W."/>
            <person name="Pan J."/>
            <person name="Luo Z.H."/>
            <person name="Li M."/>
        </authorList>
    </citation>
    <scope>NUCLEOTIDE SEQUENCE [LARGE SCALE GENOMIC DNA]</scope>
    <source>
        <strain evidence="5">SpSt-125</strain>
    </source>
</reference>
<keyword evidence="3" id="KW-0051">Antiviral defense</keyword>
<dbReference type="GO" id="GO:0016787">
    <property type="term" value="F:hydrolase activity"/>
    <property type="evidence" value="ECO:0007669"/>
    <property type="project" value="UniProtKB-KW"/>
</dbReference>
<dbReference type="Pfam" id="PF18019">
    <property type="entry name" value="Cas3_HD"/>
    <property type="match status" value="1"/>
</dbReference>
<keyword evidence="5" id="KW-0255">Endonuclease</keyword>
<dbReference type="InterPro" id="IPR038257">
    <property type="entry name" value="CRISPR-assoc_Cas3_HD_sf"/>
</dbReference>
<gene>
    <name evidence="5" type="ORF">ENO26_09515</name>
</gene>
<protein>
    <submittedName>
        <fullName evidence="5">CRISPR-associated endonuclease Cas3</fullName>
    </submittedName>
</protein>
<feature type="domain" description="HD Cas3-type" evidence="4">
    <location>
        <begin position="12"/>
        <end position="223"/>
    </location>
</feature>
<dbReference type="Gene3D" id="1.10.3210.30">
    <property type="match status" value="1"/>
</dbReference>
<name>A0A7J2U4X2_9CREN</name>
<comment type="caution">
    <text evidence="5">The sequence shown here is derived from an EMBL/GenBank/DDBJ whole genome shotgun (WGS) entry which is preliminary data.</text>
</comment>
<evidence type="ECO:0000313" key="5">
    <source>
        <dbReference type="EMBL" id="HEM67781.1"/>
    </source>
</evidence>
<dbReference type="GO" id="GO:0004519">
    <property type="term" value="F:endonuclease activity"/>
    <property type="evidence" value="ECO:0007669"/>
    <property type="project" value="UniProtKB-KW"/>
</dbReference>
<dbReference type="GO" id="GO:0046872">
    <property type="term" value="F:metal ion binding"/>
    <property type="evidence" value="ECO:0007669"/>
    <property type="project" value="UniProtKB-KW"/>
</dbReference>
<dbReference type="EMBL" id="DSEU01000068">
    <property type="protein sequence ID" value="HEM67781.1"/>
    <property type="molecule type" value="Genomic_DNA"/>
</dbReference>
<evidence type="ECO:0000256" key="3">
    <source>
        <dbReference type="ARBA" id="ARBA00023118"/>
    </source>
</evidence>
<dbReference type="PROSITE" id="PS51643">
    <property type="entry name" value="HD_CAS3"/>
    <property type="match status" value="1"/>
</dbReference>
<dbReference type="InterPro" id="IPR006483">
    <property type="entry name" value="CRISPR-assoc_Cas3_HD"/>
</dbReference>
<sequence length="262" mass="29800">MFLPNEPLAYLGENSKETLIEHSIGVACFAKKMFSQRIKALSYKKTLGIDPIKLLLLSSALHDVGKASEYYYKPLRNGIQSEISFGGHHIVSGIILYKASQYASNNEHRNLLRLATKIVVSHHQAFKLNIHKDSDKLIGRVEGICKELRVDWIKKLLDETLKRMYLDSETVKILLQTLQNPDRGGICKAIYSNVDYINRLNLNGIELKLFRTITGAIIISDYIVASINRKEKSLLAQLFMNELKLSDEVLRKMLSDCIAETY</sequence>
<keyword evidence="1" id="KW-0479">Metal-binding</keyword>
<dbReference type="NCBIfam" id="TIGR01596">
    <property type="entry name" value="cas3_HD"/>
    <property type="match status" value="1"/>
</dbReference>
<evidence type="ECO:0000259" key="4">
    <source>
        <dbReference type="PROSITE" id="PS51643"/>
    </source>
</evidence>
<dbReference type="AlphaFoldDB" id="A0A7J2U4X2"/>
<keyword evidence="5" id="KW-0540">Nuclease</keyword>
<dbReference type="GO" id="GO:0051607">
    <property type="term" value="P:defense response to virus"/>
    <property type="evidence" value="ECO:0007669"/>
    <property type="project" value="UniProtKB-KW"/>
</dbReference>
<organism evidence="5">
    <name type="scientific">Ignisphaera aggregans</name>
    <dbReference type="NCBI Taxonomy" id="334771"/>
    <lineage>
        <taxon>Archaea</taxon>
        <taxon>Thermoproteota</taxon>
        <taxon>Thermoprotei</taxon>
        <taxon>Desulfurococcales</taxon>
        <taxon>Desulfurococcaceae</taxon>
        <taxon>Ignisphaera</taxon>
    </lineage>
</organism>
<proteinExistence type="predicted"/>
<dbReference type="SUPFAM" id="SSF109604">
    <property type="entry name" value="HD-domain/PDEase-like"/>
    <property type="match status" value="1"/>
</dbReference>
<accession>A0A7J2U4X2</accession>
<evidence type="ECO:0000256" key="1">
    <source>
        <dbReference type="ARBA" id="ARBA00022723"/>
    </source>
</evidence>